<reference evidence="13" key="2">
    <citation type="submission" date="2023-10" db="EMBL/GenBank/DDBJ databases">
        <authorList>
            <person name="Koga R."/>
            <person name="Fukatsu T."/>
        </authorList>
    </citation>
    <scope>NUCLEOTIDE SEQUENCE</scope>
    <source>
        <strain evidence="13">Kw-01</strain>
    </source>
</reference>
<organism evidence="13">
    <name type="scientific">Candidatus Aschnera chinzeii</name>
    <dbReference type="NCBI Taxonomy" id="1485666"/>
    <lineage>
        <taxon>Bacteria</taxon>
        <taxon>Pseudomonadati</taxon>
        <taxon>Pseudomonadota</taxon>
        <taxon>Gammaproteobacteria</taxon>
        <taxon>Enterobacterales</taxon>
        <taxon>Enterobacteriaceae</taxon>
        <taxon>Candidatus Aschnera</taxon>
    </lineage>
</organism>
<dbReference type="GO" id="GO:0050515">
    <property type="term" value="F:4-(cytidine 5'-diphospho)-2-C-methyl-D-erythritol kinase activity"/>
    <property type="evidence" value="ECO:0007669"/>
    <property type="project" value="UniProtKB-UniRule"/>
</dbReference>
<dbReference type="InterPro" id="IPR006204">
    <property type="entry name" value="GHMP_kinase_N_dom"/>
</dbReference>
<dbReference type="GO" id="GO:0016114">
    <property type="term" value="P:terpenoid biosynthetic process"/>
    <property type="evidence" value="ECO:0007669"/>
    <property type="project" value="UniProtKB-UniRule"/>
</dbReference>
<dbReference type="PANTHER" id="PTHR43527">
    <property type="entry name" value="4-DIPHOSPHOCYTIDYL-2-C-METHYL-D-ERYTHRITOL KINASE, CHLOROPLASTIC"/>
    <property type="match status" value="1"/>
</dbReference>
<comment type="similarity">
    <text evidence="1 10">Belongs to the GHMP kinase family. IspE subfamily.</text>
</comment>
<evidence type="ECO:0000256" key="9">
    <source>
        <dbReference type="ARBA" id="ARBA00032554"/>
    </source>
</evidence>
<dbReference type="EC" id="2.7.1.148" evidence="2 10"/>
<dbReference type="Gene3D" id="3.30.70.890">
    <property type="entry name" value="GHMP kinase, C-terminal domain"/>
    <property type="match status" value="1"/>
</dbReference>
<protein>
    <recommendedName>
        <fullName evidence="3 10">4-diphosphocytidyl-2-C-methyl-D-erythritol kinase</fullName>
        <shortName evidence="10">CMK</shortName>
        <ecNumber evidence="2 10">2.7.1.148</ecNumber>
    </recommendedName>
    <alternativeName>
        <fullName evidence="9 10">4-(cytidine-5'-diphospho)-2-C-methyl-D-erythritol kinase</fullName>
    </alternativeName>
</protein>
<feature type="active site" evidence="10">
    <location>
        <position position="10"/>
    </location>
</feature>
<accession>A0AAT9G534</accession>
<dbReference type="Gene3D" id="3.30.230.10">
    <property type="match status" value="1"/>
</dbReference>
<evidence type="ECO:0000256" key="5">
    <source>
        <dbReference type="ARBA" id="ARBA00022741"/>
    </source>
</evidence>
<proteinExistence type="inferred from homology"/>
<comment type="subunit">
    <text evidence="10">Homodimer.</text>
</comment>
<evidence type="ECO:0000259" key="11">
    <source>
        <dbReference type="Pfam" id="PF00288"/>
    </source>
</evidence>
<feature type="domain" description="GHMP kinase N-terminal" evidence="11">
    <location>
        <begin position="67"/>
        <end position="149"/>
    </location>
</feature>
<evidence type="ECO:0000256" key="1">
    <source>
        <dbReference type="ARBA" id="ARBA00009684"/>
    </source>
</evidence>
<dbReference type="GO" id="GO:0019288">
    <property type="term" value="P:isopentenyl diphosphate biosynthetic process, methylerythritol 4-phosphate pathway"/>
    <property type="evidence" value="ECO:0007669"/>
    <property type="project" value="UniProtKB-UniRule"/>
</dbReference>
<dbReference type="EMBL" id="AP028961">
    <property type="protein sequence ID" value="BET44825.1"/>
    <property type="molecule type" value="Genomic_DNA"/>
</dbReference>
<dbReference type="InterPro" id="IPR013750">
    <property type="entry name" value="GHMP_kinase_C_dom"/>
</dbReference>
<gene>
    <name evidence="10 13" type="primary">ispE</name>
    <name evidence="13" type="ORF">ACHINZ_5000</name>
</gene>
<keyword evidence="6 10" id="KW-0418">Kinase</keyword>
<dbReference type="NCBIfam" id="TIGR00154">
    <property type="entry name" value="ispE"/>
    <property type="match status" value="1"/>
</dbReference>
<evidence type="ECO:0000256" key="3">
    <source>
        <dbReference type="ARBA" id="ARBA00017473"/>
    </source>
</evidence>
<name>A0AAT9G534_9ENTR</name>
<feature type="active site" evidence="10">
    <location>
        <position position="142"/>
    </location>
</feature>
<comment type="catalytic activity">
    <reaction evidence="10">
        <text>4-CDP-2-C-methyl-D-erythritol + ATP = 4-CDP-2-C-methyl-D-erythritol 2-phosphate + ADP + H(+)</text>
        <dbReference type="Rhea" id="RHEA:18437"/>
        <dbReference type="ChEBI" id="CHEBI:15378"/>
        <dbReference type="ChEBI" id="CHEBI:30616"/>
        <dbReference type="ChEBI" id="CHEBI:57823"/>
        <dbReference type="ChEBI" id="CHEBI:57919"/>
        <dbReference type="ChEBI" id="CHEBI:456216"/>
        <dbReference type="EC" id="2.7.1.148"/>
    </reaction>
</comment>
<dbReference type="InterPro" id="IPR004424">
    <property type="entry name" value="IspE"/>
</dbReference>
<evidence type="ECO:0000256" key="7">
    <source>
        <dbReference type="ARBA" id="ARBA00022840"/>
    </source>
</evidence>
<sequence length="293" mass="33597">MLLTWPAPAKINLFLYINNRRHDGYHNIQTVFKFLNYGDEIKIQRRNDNKIQLFTLMSHTTNIKQNIILRAANILKLYCKNRKKYRSNFGANIFLKKKLPIGSGLGGGSSNAATTLIALNVIWKTNINDKILCKLASILGADVPIFIKGYSCYAEGIGNKFTSIKLPDKWYLVLYPNLIISTKKIFNDPALKQYTKKKNISTLLNIPYKNDCAPIVLKRFPIVKKMFTWLSKYNTAYLTGTGSSIFAEFETKIDAHNVLNKIPKWMNGFVARSTHISPLHKYRNIIFNILNNK</sequence>
<evidence type="ECO:0000256" key="8">
    <source>
        <dbReference type="ARBA" id="ARBA00023229"/>
    </source>
</evidence>
<dbReference type="Pfam" id="PF08544">
    <property type="entry name" value="GHMP_kinases_C"/>
    <property type="match status" value="1"/>
</dbReference>
<evidence type="ECO:0000259" key="12">
    <source>
        <dbReference type="Pfam" id="PF08544"/>
    </source>
</evidence>
<feature type="binding site" evidence="10">
    <location>
        <begin position="100"/>
        <end position="110"/>
    </location>
    <ligand>
        <name>ATP</name>
        <dbReference type="ChEBI" id="CHEBI:30616"/>
    </ligand>
</feature>
<keyword evidence="5 10" id="KW-0547">Nucleotide-binding</keyword>
<dbReference type="Pfam" id="PF00288">
    <property type="entry name" value="GHMP_kinases_N"/>
    <property type="match status" value="1"/>
</dbReference>
<feature type="domain" description="GHMP kinase C-terminal" evidence="12">
    <location>
        <begin position="210"/>
        <end position="266"/>
    </location>
</feature>
<keyword evidence="7 10" id="KW-0067">ATP-binding</keyword>
<evidence type="ECO:0000313" key="13">
    <source>
        <dbReference type="EMBL" id="BET44825.1"/>
    </source>
</evidence>
<dbReference type="InterPro" id="IPR020568">
    <property type="entry name" value="Ribosomal_Su5_D2-typ_SF"/>
</dbReference>
<reference evidence="13" key="1">
    <citation type="journal article" date="2023" name="Front. Microbiol.">
        <title>Genome analysis of Candidatus Aschnera chinzeii, the bacterial endosymbiont of the blood-sucking bat fly Penicillidia jenynsii (Insecta: Diptera: Nycteribiidae).</title>
        <authorList>
            <person name="Koga R."/>
            <person name="Moriyama M."/>
            <person name="Nozaki T."/>
            <person name="Fukatsu T."/>
        </authorList>
    </citation>
    <scope>NUCLEOTIDE SEQUENCE</scope>
    <source>
        <strain evidence="13">Kw-01</strain>
    </source>
</reference>
<dbReference type="GO" id="GO:0005524">
    <property type="term" value="F:ATP binding"/>
    <property type="evidence" value="ECO:0007669"/>
    <property type="project" value="UniProtKB-UniRule"/>
</dbReference>
<dbReference type="InterPro" id="IPR036554">
    <property type="entry name" value="GHMP_kinase_C_sf"/>
</dbReference>
<keyword evidence="8 10" id="KW-0414">Isoprene biosynthesis</keyword>
<evidence type="ECO:0000256" key="2">
    <source>
        <dbReference type="ARBA" id="ARBA00012052"/>
    </source>
</evidence>
<dbReference type="HAMAP" id="MF_00061">
    <property type="entry name" value="IspE"/>
    <property type="match status" value="1"/>
</dbReference>
<keyword evidence="4 10" id="KW-0808">Transferase</keyword>
<dbReference type="SUPFAM" id="SSF54211">
    <property type="entry name" value="Ribosomal protein S5 domain 2-like"/>
    <property type="match status" value="1"/>
</dbReference>
<evidence type="ECO:0000256" key="10">
    <source>
        <dbReference type="HAMAP-Rule" id="MF_00061"/>
    </source>
</evidence>
<dbReference type="InterPro" id="IPR014721">
    <property type="entry name" value="Ribsml_uS5_D2-typ_fold_subgr"/>
</dbReference>
<comment type="pathway">
    <text evidence="10">Isoprenoid biosynthesis; isopentenyl diphosphate biosynthesis via DXP pathway; isopentenyl diphosphate from 1-deoxy-D-xylulose 5-phosphate: step 3/6.</text>
</comment>
<comment type="function">
    <text evidence="10">Catalyzes the phosphorylation of the position 2 hydroxy group of 4-diphosphocytidyl-2C-methyl-D-erythritol.</text>
</comment>
<dbReference type="SUPFAM" id="SSF55060">
    <property type="entry name" value="GHMP Kinase, C-terminal domain"/>
    <property type="match status" value="1"/>
</dbReference>
<dbReference type="AlphaFoldDB" id="A0AAT9G534"/>
<dbReference type="PANTHER" id="PTHR43527:SF2">
    <property type="entry name" value="4-DIPHOSPHOCYTIDYL-2-C-METHYL-D-ERYTHRITOL KINASE, CHLOROPLASTIC"/>
    <property type="match status" value="1"/>
</dbReference>
<evidence type="ECO:0000256" key="6">
    <source>
        <dbReference type="ARBA" id="ARBA00022777"/>
    </source>
</evidence>
<evidence type="ECO:0000256" key="4">
    <source>
        <dbReference type="ARBA" id="ARBA00022679"/>
    </source>
</evidence>
<dbReference type="PIRSF" id="PIRSF010376">
    <property type="entry name" value="IspE"/>
    <property type="match status" value="1"/>
</dbReference>